<dbReference type="AlphaFoldDB" id="A0A1T4W6V2"/>
<dbReference type="RefSeq" id="WP_078767236.1">
    <property type="nucleotide sequence ID" value="NZ_FUXZ01000027.1"/>
</dbReference>
<dbReference type="OrthoDB" id="9914479at2"/>
<keyword evidence="2" id="KW-1185">Reference proteome</keyword>
<dbReference type="STRING" id="39495.SAMN02745111_02437"/>
<reference evidence="1 2" key="1">
    <citation type="submission" date="2017-02" db="EMBL/GenBank/DDBJ databases">
        <authorList>
            <person name="Peterson S.W."/>
        </authorList>
    </citation>
    <scope>NUCLEOTIDE SEQUENCE [LARGE SCALE GENOMIC DNA]</scope>
    <source>
        <strain evidence="1 2">ATCC 35992</strain>
    </source>
</reference>
<organism evidence="1 2">
    <name type="scientific">Eubacterium uniforme</name>
    <dbReference type="NCBI Taxonomy" id="39495"/>
    <lineage>
        <taxon>Bacteria</taxon>
        <taxon>Bacillati</taxon>
        <taxon>Bacillota</taxon>
        <taxon>Clostridia</taxon>
        <taxon>Eubacteriales</taxon>
        <taxon>Eubacteriaceae</taxon>
        <taxon>Eubacterium</taxon>
    </lineage>
</organism>
<name>A0A1T4W6V2_9FIRM</name>
<gene>
    <name evidence="1" type="ORF">SAMN02745111_02437</name>
</gene>
<dbReference type="Proteomes" id="UP000190814">
    <property type="component" value="Unassembled WGS sequence"/>
</dbReference>
<proteinExistence type="predicted"/>
<evidence type="ECO:0000313" key="2">
    <source>
        <dbReference type="Proteomes" id="UP000190814"/>
    </source>
</evidence>
<sequence length="61" mass="7332">MSEEIIIENTKENRKLRNVVSTMAIENMYLRKEFIKELIKVSNGEKTSEELRQEVIRRHAR</sequence>
<evidence type="ECO:0008006" key="3">
    <source>
        <dbReference type="Google" id="ProtNLM"/>
    </source>
</evidence>
<protein>
    <recommendedName>
        <fullName evidence="3">Antitoxin VbhA domain-containing protein</fullName>
    </recommendedName>
</protein>
<evidence type="ECO:0000313" key="1">
    <source>
        <dbReference type="EMBL" id="SKA72976.1"/>
    </source>
</evidence>
<dbReference type="EMBL" id="FUXZ01000027">
    <property type="protein sequence ID" value="SKA72976.1"/>
    <property type="molecule type" value="Genomic_DNA"/>
</dbReference>
<accession>A0A1T4W6V2</accession>